<dbReference type="EMBL" id="CP000828">
    <property type="protein sequence ID" value="ABW26549.1"/>
    <property type="molecule type" value="Genomic_DNA"/>
</dbReference>
<gene>
    <name evidence="1" type="ordered locus">AM1_1524</name>
</gene>
<dbReference type="STRING" id="329726.AM1_1524"/>
<reference evidence="1 2" key="1">
    <citation type="journal article" date="2008" name="Proc. Natl. Acad. Sci. U.S.A.">
        <title>Niche adaptation and genome expansion in the chlorophyll d-producing cyanobacterium Acaryochloris marina.</title>
        <authorList>
            <person name="Swingley W.D."/>
            <person name="Chen M."/>
            <person name="Cheung P.C."/>
            <person name="Conrad A.L."/>
            <person name="Dejesa L.C."/>
            <person name="Hao J."/>
            <person name="Honchak B.M."/>
            <person name="Karbach L.E."/>
            <person name="Kurdoglu A."/>
            <person name="Lahiri S."/>
            <person name="Mastrian S.D."/>
            <person name="Miyashita H."/>
            <person name="Page L."/>
            <person name="Ramakrishna P."/>
            <person name="Satoh S."/>
            <person name="Sattley W.M."/>
            <person name="Shimada Y."/>
            <person name="Taylor H.L."/>
            <person name="Tomo T."/>
            <person name="Tsuchiya T."/>
            <person name="Wang Z.T."/>
            <person name="Raymond J."/>
            <person name="Mimuro M."/>
            <person name="Blankenship R.E."/>
            <person name="Touchman J.W."/>
        </authorList>
    </citation>
    <scope>NUCLEOTIDE SEQUENCE [LARGE SCALE GENOMIC DNA]</scope>
    <source>
        <strain evidence="2">MBIC 11017</strain>
    </source>
</reference>
<dbReference type="KEGG" id="amr:AM1_1524"/>
<keyword evidence="2" id="KW-1185">Reference proteome</keyword>
<organism evidence="1 2">
    <name type="scientific">Acaryochloris marina (strain MBIC 11017)</name>
    <dbReference type="NCBI Taxonomy" id="329726"/>
    <lineage>
        <taxon>Bacteria</taxon>
        <taxon>Bacillati</taxon>
        <taxon>Cyanobacteriota</taxon>
        <taxon>Cyanophyceae</taxon>
        <taxon>Acaryochloridales</taxon>
        <taxon>Acaryochloridaceae</taxon>
        <taxon>Acaryochloris</taxon>
    </lineage>
</organism>
<protein>
    <submittedName>
        <fullName evidence="1">Uncharacterized protein</fullName>
    </submittedName>
</protein>
<name>B0C914_ACAM1</name>
<proteinExistence type="predicted"/>
<evidence type="ECO:0000313" key="1">
    <source>
        <dbReference type="EMBL" id="ABW26549.1"/>
    </source>
</evidence>
<accession>B0C914</accession>
<dbReference type="AlphaFoldDB" id="B0C914"/>
<dbReference type="Proteomes" id="UP000000268">
    <property type="component" value="Chromosome"/>
</dbReference>
<dbReference type="HOGENOM" id="CLU_1275399_0_0_3"/>
<sequence>MNRNNGLSRMLLTRTADLLETMQSERGTFNHMAARYAGNASRILQMDDLAERFLQIGVEHHANTKIPRIGYVPVAAKQLDDLKKIDQKHPIFSDDYIISVINASEKHLLPCLSGNYPTAFSHATNQLQIEEIILMQAICGDTHLALQSISRLSNTQSQANVNFVVAIELFRHGKLDQAHEIYNSLSEDTLDIWRASQMALGIANRVPWAAYPFHDF</sequence>
<evidence type="ECO:0000313" key="2">
    <source>
        <dbReference type="Proteomes" id="UP000000268"/>
    </source>
</evidence>